<evidence type="ECO:0000313" key="1">
    <source>
        <dbReference type="EMBL" id="PWN39575.1"/>
    </source>
</evidence>
<dbReference type="Proteomes" id="UP000245783">
    <property type="component" value="Unassembled WGS sequence"/>
</dbReference>
<protein>
    <submittedName>
        <fullName evidence="1">Uncharacterized protein</fullName>
    </submittedName>
</protein>
<dbReference type="GeneID" id="37032413"/>
<proteinExistence type="predicted"/>
<accession>A0A316VVV7</accession>
<reference evidence="1 2" key="1">
    <citation type="journal article" date="2018" name="Mol. Biol. Evol.">
        <title>Broad Genomic Sampling Reveals a Smut Pathogenic Ancestry of the Fungal Clade Ustilaginomycotina.</title>
        <authorList>
            <person name="Kijpornyongpan T."/>
            <person name="Mondo S.J."/>
            <person name="Barry K."/>
            <person name="Sandor L."/>
            <person name="Lee J."/>
            <person name="Lipzen A."/>
            <person name="Pangilinan J."/>
            <person name="LaButti K."/>
            <person name="Hainaut M."/>
            <person name="Henrissat B."/>
            <person name="Grigoriev I.V."/>
            <person name="Spatafora J.W."/>
            <person name="Aime M.C."/>
        </authorList>
    </citation>
    <scope>NUCLEOTIDE SEQUENCE [LARGE SCALE GENOMIC DNA]</scope>
    <source>
        <strain evidence="1 2">MCA 4658</strain>
    </source>
</reference>
<dbReference type="InParanoid" id="A0A316VVV7"/>
<evidence type="ECO:0000313" key="2">
    <source>
        <dbReference type="Proteomes" id="UP000245783"/>
    </source>
</evidence>
<dbReference type="AlphaFoldDB" id="A0A316VVV7"/>
<dbReference type="RefSeq" id="XP_025366735.1">
    <property type="nucleotide sequence ID" value="XM_025510543.1"/>
</dbReference>
<sequence>MKLYKANSEGVGSGLRSSRMLQALHLSGWHSWGVLLRNADVRKVPSLILTFASTASSDRSTGCSHDRVRLDGSSKPPECDLDRSPDYYLQRLLTWQTSELSSRAQEAPKCLVQLMTGLHRCVQAAWLRQPQASGEHGKASARYPVKFTIV</sequence>
<gene>
    <name evidence="1" type="ORF">IE81DRAFT_16168</name>
</gene>
<keyword evidence="2" id="KW-1185">Reference proteome</keyword>
<dbReference type="EMBL" id="KZ819457">
    <property type="protein sequence ID" value="PWN39575.1"/>
    <property type="molecule type" value="Genomic_DNA"/>
</dbReference>
<organism evidence="1 2">
    <name type="scientific">Ceraceosorus guamensis</name>
    <dbReference type="NCBI Taxonomy" id="1522189"/>
    <lineage>
        <taxon>Eukaryota</taxon>
        <taxon>Fungi</taxon>
        <taxon>Dikarya</taxon>
        <taxon>Basidiomycota</taxon>
        <taxon>Ustilaginomycotina</taxon>
        <taxon>Exobasidiomycetes</taxon>
        <taxon>Ceraceosorales</taxon>
        <taxon>Ceraceosoraceae</taxon>
        <taxon>Ceraceosorus</taxon>
    </lineage>
</organism>
<name>A0A316VVV7_9BASI</name>